<name>A0ABD0M462_9CAEN</name>
<organism evidence="2 3">
    <name type="scientific">Batillaria attramentaria</name>
    <dbReference type="NCBI Taxonomy" id="370345"/>
    <lineage>
        <taxon>Eukaryota</taxon>
        <taxon>Metazoa</taxon>
        <taxon>Spiralia</taxon>
        <taxon>Lophotrochozoa</taxon>
        <taxon>Mollusca</taxon>
        <taxon>Gastropoda</taxon>
        <taxon>Caenogastropoda</taxon>
        <taxon>Sorbeoconcha</taxon>
        <taxon>Cerithioidea</taxon>
        <taxon>Batillariidae</taxon>
        <taxon>Batillaria</taxon>
    </lineage>
</organism>
<keyword evidence="3" id="KW-1185">Reference proteome</keyword>
<proteinExistence type="predicted"/>
<dbReference type="EMBL" id="JACVVK020000006">
    <property type="protein sequence ID" value="KAK7506576.1"/>
    <property type="molecule type" value="Genomic_DNA"/>
</dbReference>
<evidence type="ECO:0000313" key="2">
    <source>
        <dbReference type="EMBL" id="KAK7506576.1"/>
    </source>
</evidence>
<feature type="region of interest" description="Disordered" evidence="1">
    <location>
        <begin position="99"/>
        <end position="123"/>
    </location>
</feature>
<gene>
    <name evidence="2" type="ORF">BaRGS_00002051</name>
</gene>
<comment type="caution">
    <text evidence="2">The sequence shown here is derived from an EMBL/GenBank/DDBJ whole genome shotgun (WGS) entry which is preliminary data.</text>
</comment>
<protein>
    <submittedName>
        <fullName evidence="2">Uncharacterized protein</fullName>
    </submittedName>
</protein>
<dbReference type="Proteomes" id="UP001519460">
    <property type="component" value="Unassembled WGS sequence"/>
</dbReference>
<accession>A0ABD0M462</accession>
<evidence type="ECO:0000256" key="1">
    <source>
        <dbReference type="SAM" id="MobiDB-lite"/>
    </source>
</evidence>
<evidence type="ECO:0000313" key="3">
    <source>
        <dbReference type="Proteomes" id="UP001519460"/>
    </source>
</evidence>
<reference evidence="2 3" key="1">
    <citation type="journal article" date="2023" name="Sci. Data">
        <title>Genome assembly of the Korean intertidal mud-creeper Batillaria attramentaria.</title>
        <authorList>
            <person name="Patra A.K."/>
            <person name="Ho P.T."/>
            <person name="Jun S."/>
            <person name="Lee S.J."/>
            <person name="Kim Y."/>
            <person name="Won Y.J."/>
        </authorList>
    </citation>
    <scope>NUCLEOTIDE SEQUENCE [LARGE SCALE GENOMIC DNA]</scope>
    <source>
        <strain evidence="2">Wonlab-2016</strain>
    </source>
</reference>
<dbReference type="AlphaFoldDB" id="A0ABD0M462"/>
<sequence length="123" mass="12408">MDSYGRILRVTPDPSTRTIPAIYNPNYHAYHTFNNHSLFNTPIHHGGSSWPDSSHCPEPTSGDMASCPPSYDSVMCSVDMGFTNSGGCSGDTGGFSGGDSGGCSAGDSGGGCSGDSGGGCSGD</sequence>